<dbReference type="PANTHER" id="PTHR43000">
    <property type="entry name" value="DTDP-D-GLUCOSE 4,6-DEHYDRATASE-RELATED"/>
    <property type="match status" value="1"/>
</dbReference>
<dbReference type="Gene3D" id="3.40.50.720">
    <property type="entry name" value="NAD(P)-binding Rossmann-like Domain"/>
    <property type="match status" value="1"/>
</dbReference>
<evidence type="ECO:0000256" key="6">
    <source>
        <dbReference type="ARBA" id="ARBA00023027"/>
    </source>
</evidence>
<dbReference type="InterPro" id="IPR036291">
    <property type="entry name" value="NAD(P)-bd_dom_sf"/>
</dbReference>
<evidence type="ECO:0000256" key="8">
    <source>
        <dbReference type="RuleBase" id="RU004473"/>
    </source>
</evidence>
<evidence type="ECO:0000256" key="4">
    <source>
        <dbReference type="ARBA" id="ARBA00011990"/>
    </source>
</evidence>
<dbReference type="EMBL" id="CP017269">
    <property type="protein sequence ID" value="AOT70021.1"/>
    <property type="molecule type" value="Genomic_DNA"/>
</dbReference>
<dbReference type="NCBIfam" id="TIGR01181">
    <property type="entry name" value="dTDP_gluc_dehyt"/>
    <property type="match status" value="1"/>
</dbReference>
<comment type="cofactor">
    <cofactor evidence="2 8">
        <name>NAD(+)</name>
        <dbReference type="ChEBI" id="CHEBI:57540"/>
    </cofactor>
</comment>
<gene>
    <name evidence="10" type="ORF">Gferi_10735</name>
</gene>
<comment type="catalytic activity">
    <reaction evidence="1 8">
        <text>dTDP-alpha-D-glucose = dTDP-4-dehydro-6-deoxy-alpha-D-glucose + H2O</text>
        <dbReference type="Rhea" id="RHEA:17221"/>
        <dbReference type="ChEBI" id="CHEBI:15377"/>
        <dbReference type="ChEBI" id="CHEBI:57477"/>
        <dbReference type="ChEBI" id="CHEBI:57649"/>
        <dbReference type="EC" id="4.2.1.46"/>
    </reaction>
</comment>
<dbReference type="RefSeq" id="WP_069976299.1">
    <property type="nucleotide sequence ID" value="NZ_CP017269.1"/>
</dbReference>
<dbReference type="GO" id="GO:0009225">
    <property type="term" value="P:nucleotide-sugar metabolic process"/>
    <property type="evidence" value="ECO:0007669"/>
    <property type="project" value="InterPro"/>
</dbReference>
<dbReference type="OrthoDB" id="9811743at2"/>
<evidence type="ECO:0000313" key="10">
    <source>
        <dbReference type="EMBL" id="AOT70021.1"/>
    </source>
</evidence>
<evidence type="ECO:0000256" key="5">
    <source>
        <dbReference type="ARBA" id="ARBA00016977"/>
    </source>
</evidence>
<dbReference type="AlphaFoldDB" id="A0A1D8GGI1"/>
<organism evidence="10 11">
    <name type="scientific">Geosporobacter ferrireducens</name>
    <dbReference type="NCBI Taxonomy" id="1424294"/>
    <lineage>
        <taxon>Bacteria</taxon>
        <taxon>Bacillati</taxon>
        <taxon>Bacillota</taxon>
        <taxon>Clostridia</taxon>
        <taxon>Peptostreptococcales</taxon>
        <taxon>Thermotaleaceae</taxon>
        <taxon>Geosporobacter</taxon>
    </lineage>
</organism>
<dbReference type="GO" id="GO:0008460">
    <property type="term" value="F:dTDP-glucose 4,6-dehydratase activity"/>
    <property type="evidence" value="ECO:0007669"/>
    <property type="project" value="UniProtKB-EC"/>
</dbReference>
<evidence type="ECO:0000256" key="1">
    <source>
        <dbReference type="ARBA" id="ARBA00001539"/>
    </source>
</evidence>
<dbReference type="InterPro" id="IPR005888">
    <property type="entry name" value="dTDP_Gluc_deHydtase"/>
</dbReference>
<reference evidence="10 11" key="1">
    <citation type="submission" date="2016-09" db="EMBL/GenBank/DDBJ databases">
        <title>Genomic analysis reveals versatility of anaerobic energy metabolism of Geosporobacter ferrireducens IRF9 of phylum Firmicutes.</title>
        <authorList>
            <person name="Kim S.-J."/>
        </authorList>
    </citation>
    <scope>NUCLEOTIDE SEQUENCE [LARGE SCALE GENOMIC DNA]</scope>
    <source>
        <strain evidence="10 11">IRF9</strain>
    </source>
</reference>
<dbReference type="InterPro" id="IPR016040">
    <property type="entry name" value="NAD(P)-bd_dom"/>
</dbReference>
<feature type="domain" description="NAD(P)-binding" evidence="9">
    <location>
        <begin position="5"/>
        <end position="327"/>
    </location>
</feature>
<evidence type="ECO:0000313" key="11">
    <source>
        <dbReference type="Proteomes" id="UP000095743"/>
    </source>
</evidence>
<evidence type="ECO:0000259" key="9">
    <source>
        <dbReference type="Pfam" id="PF16363"/>
    </source>
</evidence>
<dbReference type="CDD" id="cd05246">
    <property type="entry name" value="dTDP_GD_SDR_e"/>
    <property type="match status" value="1"/>
</dbReference>
<protein>
    <recommendedName>
        <fullName evidence="5 8">dTDP-glucose 4,6-dehydratase</fullName>
        <ecNumber evidence="4 8">4.2.1.46</ecNumber>
    </recommendedName>
</protein>
<dbReference type="KEGG" id="gfe:Gferi_10735"/>
<sequence>MKTYLITGGAGFIGSNFIHHLFEQYKKDILVINLDALTYAGNIENLRDITKYENYKFIKGCICDKSIVNKIFETHDIDYIVNFAAESHVDRSVKDPTIFVKTNVLGVQVLLDIAKKYWTEENRFKKDKKFLQISTDEVYGSLGEVGFFTEKTSLDPHNPYAASKAGGDLLVKAYYDTYKMPVMISRCSNNYGPYQFPEKLIPLVIQNCLTGKKIPVYGDGKNIRDWLYVRDHCNALGIILEKGRAGEVYNIGGNNERQNIEVINTIIQFLQHLLPPRDIRRKRVSKELITYISDRKGHDRRYAINAEKIKRELAWFSSTDFDEGMKHTILWYLENENWLENIVNGEYATYYKKMYGNLL</sequence>
<keyword evidence="7 8" id="KW-0456">Lyase</keyword>
<evidence type="ECO:0000256" key="3">
    <source>
        <dbReference type="ARBA" id="ARBA00008178"/>
    </source>
</evidence>
<keyword evidence="11" id="KW-1185">Reference proteome</keyword>
<dbReference type="STRING" id="1424294.Gferi_10735"/>
<dbReference type="Proteomes" id="UP000095743">
    <property type="component" value="Chromosome"/>
</dbReference>
<name>A0A1D8GGI1_9FIRM</name>
<evidence type="ECO:0000256" key="7">
    <source>
        <dbReference type="ARBA" id="ARBA00023239"/>
    </source>
</evidence>
<keyword evidence="6" id="KW-0520">NAD</keyword>
<proteinExistence type="inferred from homology"/>
<evidence type="ECO:0000256" key="2">
    <source>
        <dbReference type="ARBA" id="ARBA00001911"/>
    </source>
</evidence>
<dbReference type="Pfam" id="PF16363">
    <property type="entry name" value="GDP_Man_Dehyd"/>
    <property type="match status" value="1"/>
</dbReference>
<dbReference type="SUPFAM" id="SSF51735">
    <property type="entry name" value="NAD(P)-binding Rossmann-fold domains"/>
    <property type="match status" value="1"/>
</dbReference>
<accession>A0A1D8GGI1</accession>
<dbReference type="FunFam" id="3.40.50.720:FF:000304">
    <property type="entry name" value="UDP-glucose 4,6-dehydratase"/>
    <property type="match status" value="1"/>
</dbReference>
<comment type="similarity">
    <text evidence="3 8">Belongs to the NAD(P)-dependent epimerase/dehydratase family. dTDP-glucose dehydratase subfamily.</text>
</comment>
<dbReference type="EC" id="4.2.1.46" evidence="4 8"/>
<dbReference type="Gene3D" id="3.90.25.10">
    <property type="entry name" value="UDP-galactose 4-epimerase, domain 1"/>
    <property type="match status" value="1"/>
</dbReference>